<dbReference type="PRINTS" id="PR00502">
    <property type="entry name" value="NUDIXFAMILY"/>
</dbReference>
<accession>A0A5B2TJZ7</accession>
<dbReference type="GO" id="GO:0016787">
    <property type="term" value="F:hydrolase activity"/>
    <property type="evidence" value="ECO:0007669"/>
    <property type="project" value="UniProtKB-KW"/>
</dbReference>
<dbReference type="InterPro" id="IPR015797">
    <property type="entry name" value="NUDIX_hydrolase-like_dom_sf"/>
</dbReference>
<dbReference type="RefSeq" id="WP_149810400.1">
    <property type="nucleotide sequence ID" value="NZ_VUKA01000001.1"/>
</dbReference>
<evidence type="ECO:0000256" key="1">
    <source>
        <dbReference type="ARBA" id="ARBA00022801"/>
    </source>
</evidence>
<comment type="caution">
    <text evidence="3">The sequence shown here is derived from an EMBL/GenBank/DDBJ whole genome shotgun (WGS) entry which is preliminary data.</text>
</comment>
<evidence type="ECO:0000313" key="4">
    <source>
        <dbReference type="Proteomes" id="UP000322110"/>
    </source>
</evidence>
<organism evidence="3 4">
    <name type="scientific">Teichococcus oryzae</name>
    <dbReference type="NCBI Taxonomy" id="1608942"/>
    <lineage>
        <taxon>Bacteria</taxon>
        <taxon>Pseudomonadati</taxon>
        <taxon>Pseudomonadota</taxon>
        <taxon>Alphaproteobacteria</taxon>
        <taxon>Acetobacterales</taxon>
        <taxon>Roseomonadaceae</taxon>
        <taxon>Roseomonas</taxon>
    </lineage>
</organism>
<dbReference type="InterPro" id="IPR000086">
    <property type="entry name" value="NUDIX_hydrolase_dom"/>
</dbReference>
<evidence type="ECO:0000313" key="3">
    <source>
        <dbReference type="EMBL" id="KAA2214463.1"/>
    </source>
</evidence>
<dbReference type="GO" id="GO:0019693">
    <property type="term" value="P:ribose phosphate metabolic process"/>
    <property type="evidence" value="ECO:0007669"/>
    <property type="project" value="TreeGrafter"/>
</dbReference>
<dbReference type="OrthoDB" id="9806150at2"/>
<protein>
    <submittedName>
        <fullName evidence="3">NUDIX hydrolase</fullName>
    </submittedName>
</protein>
<evidence type="ECO:0000259" key="2">
    <source>
        <dbReference type="PROSITE" id="PS51462"/>
    </source>
</evidence>
<dbReference type="Proteomes" id="UP000322110">
    <property type="component" value="Unassembled WGS sequence"/>
</dbReference>
<dbReference type="Pfam" id="PF00293">
    <property type="entry name" value="NUDIX"/>
    <property type="match status" value="1"/>
</dbReference>
<keyword evidence="4" id="KW-1185">Reference proteome</keyword>
<dbReference type="GO" id="GO:0006753">
    <property type="term" value="P:nucleoside phosphate metabolic process"/>
    <property type="evidence" value="ECO:0007669"/>
    <property type="project" value="TreeGrafter"/>
</dbReference>
<feature type="domain" description="Nudix hydrolase" evidence="2">
    <location>
        <begin position="51"/>
        <end position="185"/>
    </location>
</feature>
<dbReference type="EMBL" id="VUKA01000001">
    <property type="protein sequence ID" value="KAA2214463.1"/>
    <property type="molecule type" value="Genomic_DNA"/>
</dbReference>
<dbReference type="PANTHER" id="PTHR11839">
    <property type="entry name" value="UDP/ADP-SUGAR PYROPHOSPHATASE"/>
    <property type="match status" value="1"/>
</dbReference>
<dbReference type="PROSITE" id="PS51462">
    <property type="entry name" value="NUDIX"/>
    <property type="match status" value="1"/>
</dbReference>
<reference evidence="3 4" key="1">
    <citation type="journal article" date="2015" name="Int. J. Syst. Evol. Microbiol.">
        <title>Roseomonas oryzae sp. nov., isolated from paddy rhizosphere soil.</title>
        <authorList>
            <person name="Ramaprasad E.V."/>
            <person name="Sasikala Ch."/>
            <person name="Ramana Ch.V."/>
        </authorList>
    </citation>
    <scope>NUCLEOTIDE SEQUENCE [LARGE SCALE GENOMIC DNA]</scope>
    <source>
        <strain evidence="3 4">KCTC 42542</strain>
    </source>
</reference>
<keyword evidence="1 3" id="KW-0378">Hydrolase</keyword>
<dbReference type="CDD" id="cd03424">
    <property type="entry name" value="NUDIX_ADPRase_Nudt5_UGPPase_Nudt14"/>
    <property type="match status" value="1"/>
</dbReference>
<dbReference type="SUPFAM" id="SSF55811">
    <property type="entry name" value="Nudix"/>
    <property type="match status" value="1"/>
</dbReference>
<gene>
    <name evidence="3" type="ORF">F0Q34_01695</name>
</gene>
<name>A0A5B2TJZ7_9PROT</name>
<proteinExistence type="predicted"/>
<dbReference type="PANTHER" id="PTHR11839:SF1">
    <property type="entry name" value="ADP-SUGAR PYROPHOSPHATASE"/>
    <property type="match status" value="1"/>
</dbReference>
<dbReference type="InterPro" id="IPR020476">
    <property type="entry name" value="Nudix_hydrolase"/>
</dbReference>
<dbReference type="AlphaFoldDB" id="A0A5B2TJZ7"/>
<dbReference type="Gene3D" id="3.90.79.10">
    <property type="entry name" value="Nucleoside Triphosphate Pyrophosphohydrolase"/>
    <property type="match status" value="1"/>
</dbReference>
<sequence length="200" mass="22085">MKDSPPDLAPDPVPWAVLSSRTALRDRWIHVTADACRDARGNILDPFYTLSYPDWVNVVAITPRDELVLVRQYRHGARRRTLELPAGAVDPGETDLAAAAMRELREETGFVAPAPRLTSSLFPNTATHRNRTHTVLALDAECRAETAHEAGEDISVELWPLDQVLRGLPEGLLAQSMHVSGLLIALRAAGRLDFSLSPRR</sequence>